<dbReference type="GO" id="GO:0016831">
    <property type="term" value="F:carboxy-lyase activity"/>
    <property type="evidence" value="ECO:0007669"/>
    <property type="project" value="TreeGrafter"/>
</dbReference>
<dbReference type="AlphaFoldDB" id="A0A4Z1HV80"/>
<dbReference type="CDD" id="cd12148">
    <property type="entry name" value="fungal_TF_MHR"/>
    <property type="match status" value="1"/>
</dbReference>
<dbReference type="InterPro" id="IPR004507">
    <property type="entry name" value="UbiX-like"/>
</dbReference>
<feature type="compositionally biased region" description="Basic and acidic residues" evidence="2">
    <location>
        <begin position="1"/>
        <end position="14"/>
    </location>
</feature>
<dbReference type="PANTHER" id="PTHR43374">
    <property type="entry name" value="FLAVIN PRENYLTRANSFERASE"/>
    <property type="match status" value="1"/>
</dbReference>
<name>A0A4Z1HV80_9HELO</name>
<dbReference type="CDD" id="cd00067">
    <property type="entry name" value="GAL4"/>
    <property type="match status" value="1"/>
</dbReference>
<gene>
    <name evidence="3" type="ORF">BOTNAR_0311g00020</name>
</gene>
<proteinExistence type="predicted"/>
<sequence>MKEASSRSEEEPRRLLQQRKQPRTRTSCCPCRARKARWDKASPCENCMIRGYPELCKYAYGTGPKITSSGISLQRKGASHLGDQDSQTARHQLQQEVNTPRNLEFSSPLTHSSSTFLPDLNTDLSGVAYLTDLVDIRHLDPENGLGTEDAPRQAGGKMDNLILVGLWTTIFGTHQQLDTGKVPIIPMANFLVRPPLLCLQTMLILDHVLQNGTKPESAWILLGTTSRMAQSVGMHTQKHDASSSSGKL</sequence>
<dbReference type="Gene3D" id="4.10.240.10">
    <property type="entry name" value="Zn(2)-C6 fungal-type DNA-binding domain"/>
    <property type="match status" value="1"/>
</dbReference>
<keyword evidence="4" id="KW-1185">Reference proteome</keyword>
<feature type="region of interest" description="Disordered" evidence="2">
    <location>
        <begin position="1"/>
        <end position="21"/>
    </location>
</feature>
<evidence type="ECO:0000256" key="1">
    <source>
        <dbReference type="ARBA" id="ARBA00023242"/>
    </source>
</evidence>
<dbReference type="GO" id="GO:0008270">
    <property type="term" value="F:zinc ion binding"/>
    <property type="evidence" value="ECO:0007669"/>
    <property type="project" value="InterPro"/>
</dbReference>
<organism evidence="3 4">
    <name type="scientific">Botryotinia narcissicola</name>
    <dbReference type="NCBI Taxonomy" id="278944"/>
    <lineage>
        <taxon>Eukaryota</taxon>
        <taxon>Fungi</taxon>
        <taxon>Dikarya</taxon>
        <taxon>Ascomycota</taxon>
        <taxon>Pezizomycotina</taxon>
        <taxon>Leotiomycetes</taxon>
        <taxon>Helotiales</taxon>
        <taxon>Sclerotiniaceae</taxon>
        <taxon>Botryotinia</taxon>
    </lineage>
</organism>
<dbReference type="STRING" id="278944.A0A4Z1HV80"/>
<dbReference type="PANTHER" id="PTHR43374:SF1">
    <property type="entry name" value="FLAVIN PRENYLTRANSFERASE PAD1, MITOCHONDRIAL"/>
    <property type="match status" value="1"/>
</dbReference>
<keyword evidence="1" id="KW-0539">Nucleus</keyword>
<dbReference type="InterPro" id="IPR001138">
    <property type="entry name" value="Zn2Cys6_DnaBD"/>
</dbReference>
<feature type="region of interest" description="Disordered" evidence="2">
    <location>
        <begin position="73"/>
        <end position="95"/>
    </location>
</feature>
<feature type="compositionally biased region" description="Polar residues" evidence="2">
    <location>
        <begin position="84"/>
        <end position="95"/>
    </location>
</feature>
<protein>
    <recommendedName>
        <fullName evidence="5">Zn(2)-C6 fungal-type domain-containing protein</fullName>
    </recommendedName>
</protein>
<dbReference type="GO" id="GO:0000981">
    <property type="term" value="F:DNA-binding transcription factor activity, RNA polymerase II-specific"/>
    <property type="evidence" value="ECO:0007669"/>
    <property type="project" value="InterPro"/>
</dbReference>
<evidence type="ECO:0000313" key="4">
    <source>
        <dbReference type="Proteomes" id="UP000297452"/>
    </source>
</evidence>
<dbReference type="EMBL" id="PQXJ01000311">
    <property type="protein sequence ID" value="TGO52905.1"/>
    <property type="molecule type" value="Genomic_DNA"/>
</dbReference>
<evidence type="ECO:0000313" key="3">
    <source>
        <dbReference type="EMBL" id="TGO52905.1"/>
    </source>
</evidence>
<accession>A0A4Z1HV80</accession>
<evidence type="ECO:0008006" key="5">
    <source>
        <dbReference type="Google" id="ProtNLM"/>
    </source>
</evidence>
<reference evidence="3 4" key="1">
    <citation type="submission" date="2017-12" db="EMBL/GenBank/DDBJ databases">
        <title>Comparative genomics of Botrytis spp.</title>
        <authorList>
            <person name="Valero-Jimenez C.A."/>
            <person name="Tapia P."/>
            <person name="Veloso J."/>
            <person name="Silva-Moreno E."/>
            <person name="Staats M."/>
            <person name="Valdes J.H."/>
            <person name="Van Kan J.A.L."/>
        </authorList>
    </citation>
    <scope>NUCLEOTIDE SEQUENCE [LARGE SCALE GENOMIC DNA]</scope>
    <source>
        <strain evidence="3 4">MUCL2120</strain>
    </source>
</reference>
<evidence type="ECO:0000256" key="2">
    <source>
        <dbReference type="SAM" id="MobiDB-lite"/>
    </source>
</evidence>
<dbReference type="SUPFAM" id="SSF57701">
    <property type="entry name" value="Zn2/Cys6 DNA-binding domain"/>
    <property type="match status" value="1"/>
</dbReference>
<comment type="caution">
    <text evidence="3">The sequence shown here is derived from an EMBL/GenBank/DDBJ whole genome shotgun (WGS) entry which is preliminary data.</text>
</comment>
<dbReference type="InterPro" id="IPR036864">
    <property type="entry name" value="Zn2-C6_fun-type_DNA-bd_sf"/>
</dbReference>
<dbReference type="Proteomes" id="UP000297452">
    <property type="component" value="Unassembled WGS sequence"/>
</dbReference>
<dbReference type="OrthoDB" id="1747771at2759"/>